<reference evidence="2" key="1">
    <citation type="journal article" date="2017" name="Front. Plant Sci.">
        <title>Climate Clever Clovers: New Paradigm to Reduce the Environmental Footprint of Ruminants by Breeding Low Methanogenic Forages Utilizing Haplotype Variation.</title>
        <authorList>
            <person name="Kaur P."/>
            <person name="Appels R."/>
            <person name="Bayer P.E."/>
            <person name="Keeble-Gagnere G."/>
            <person name="Wang J."/>
            <person name="Hirakawa H."/>
            <person name="Shirasawa K."/>
            <person name="Vercoe P."/>
            <person name="Stefanova K."/>
            <person name="Durmic Z."/>
            <person name="Nichols P."/>
            <person name="Revell C."/>
            <person name="Isobe S.N."/>
            <person name="Edwards D."/>
            <person name="Erskine W."/>
        </authorList>
    </citation>
    <scope>NUCLEOTIDE SEQUENCE [LARGE SCALE GENOMIC DNA]</scope>
    <source>
        <strain evidence="2">cv. Daliak</strain>
    </source>
</reference>
<sequence length="123" mass="13695">MVATVTNGDAIPVLQSRVAEAGFSNLDILPMGADKVLIRKAVPAQRGAWVRLYGIPLHTWNEHFFKLCVLDSGRYLRTDSCTMEKVRLDYARILIATSALDIVKGVEKLLIDGELLEVKIIEE</sequence>
<proteinExistence type="predicted"/>
<dbReference type="PANTHER" id="PTHR34427">
    <property type="entry name" value="DUF4283 DOMAIN PROTEIN"/>
    <property type="match status" value="1"/>
</dbReference>
<dbReference type="OrthoDB" id="1000944at2759"/>
<protein>
    <submittedName>
        <fullName evidence="1">Uncharacterized protein</fullName>
    </submittedName>
</protein>
<organism evidence="1 2">
    <name type="scientific">Trifolium subterraneum</name>
    <name type="common">Subterranean clover</name>
    <dbReference type="NCBI Taxonomy" id="3900"/>
    <lineage>
        <taxon>Eukaryota</taxon>
        <taxon>Viridiplantae</taxon>
        <taxon>Streptophyta</taxon>
        <taxon>Embryophyta</taxon>
        <taxon>Tracheophyta</taxon>
        <taxon>Spermatophyta</taxon>
        <taxon>Magnoliopsida</taxon>
        <taxon>eudicotyledons</taxon>
        <taxon>Gunneridae</taxon>
        <taxon>Pentapetalae</taxon>
        <taxon>rosids</taxon>
        <taxon>fabids</taxon>
        <taxon>Fabales</taxon>
        <taxon>Fabaceae</taxon>
        <taxon>Papilionoideae</taxon>
        <taxon>50 kb inversion clade</taxon>
        <taxon>NPAAA clade</taxon>
        <taxon>Hologalegina</taxon>
        <taxon>IRL clade</taxon>
        <taxon>Trifolieae</taxon>
        <taxon>Trifolium</taxon>
    </lineage>
</organism>
<gene>
    <name evidence="1" type="ORF">TSUD_287110</name>
</gene>
<dbReference type="PANTHER" id="PTHR34427:SF5">
    <property type="entry name" value="DUF4283 DOMAIN-CONTAINING PROTEIN"/>
    <property type="match status" value="1"/>
</dbReference>
<name>A0A2Z6PIH7_TRISU</name>
<dbReference type="Proteomes" id="UP000242715">
    <property type="component" value="Unassembled WGS sequence"/>
</dbReference>
<evidence type="ECO:0000313" key="1">
    <source>
        <dbReference type="EMBL" id="GAU50005.1"/>
    </source>
</evidence>
<accession>A0A2Z6PIH7</accession>
<dbReference type="AlphaFoldDB" id="A0A2Z6PIH7"/>
<dbReference type="EMBL" id="DF974673">
    <property type="protein sequence ID" value="GAU50005.1"/>
    <property type="molecule type" value="Genomic_DNA"/>
</dbReference>
<evidence type="ECO:0000313" key="2">
    <source>
        <dbReference type="Proteomes" id="UP000242715"/>
    </source>
</evidence>
<keyword evidence="2" id="KW-1185">Reference proteome</keyword>